<dbReference type="Proteomes" id="UP001174694">
    <property type="component" value="Unassembled WGS sequence"/>
</dbReference>
<feature type="domain" description="Cwf19-like protein C-terminal" evidence="2">
    <location>
        <begin position="510"/>
        <end position="568"/>
    </location>
</feature>
<dbReference type="InterPro" id="IPR006768">
    <property type="entry name" value="Cwf19-like_C_dom-1"/>
</dbReference>
<name>A0AA38RSZ7_9PEZI</name>
<proteinExistence type="predicted"/>
<sequence length="571" mass="62160">MAPKIFVFGSVNGQLNPAFAKLASLHAKNDFSFALVTGNLFAEDQDDDSLTSLLDGTIGVPVTTYFTVGTLALPARVVEKIEKDEDIAPNLHYLGKRSVTKTTDGVRIVTLGGVTDASDIDGLSKEQHLPLHTQGDARTLRGANSADILLTATWPSSVWNGSKVALPFDPTSIRGSGAIADLCTALRPRYHFCPSPDDFFFEREPFSHPPKGNEAEPSADVTRFVSVAPYGNKAKAKAMYAFTLQSSAADAPPPGTTLSPFAERTGTQAKRRQAADDEGGFSRFSHDTGRGRGHNRRGKRQKLPPPGPDQCFLCLASAAAPNHMICSIGNDTYLATAKGPLPSPTTFADQGLSFPAHMLIVPQPHVPTVSHSSFADSPAEAETTFKEMSRLREALQAMVSAGSRRQLGVVTWEISRAANIHAHWQTVPVPARLVLGAGGDLVEAAFRVEAENLSLPRLEARDFGLDDEVGGDFLRVWIWCEEEKEDDSATAGGEGDKEGAGGGRIVSKTLLMRLDENVRFDLQYPRRVMAKLMGLDDRLVWQECVQEQEDEKRDVLAFRKAFEPWDFTLRE</sequence>
<dbReference type="GO" id="GO:0061632">
    <property type="term" value="F:RNA lariat debranching enzyme activator activity"/>
    <property type="evidence" value="ECO:0007669"/>
    <property type="project" value="TreeGrafter"/>
</dbReference>
<dbReference type="Pfam" id="PF04676">
    <property type="entry name" value="CwfJ_C_2"/>
    <property type="match status" value="1"/>
</dbReference>
<protein>
    <submittedName>
        <fullName evidence="4">CwfJ domain-containing protein</fullName>
    </submittedName>
</protein>
<feature type="domain" description="Cwf19-like C-terminal" evidence="3">
    <location>
        <begin position="307"/>
        <end position="433"/>
    </location>
</feature>
<dbReference type="InterPro" id="IPR040194">
    <property type="entry name" value="Cwf19-like"/>
</dbReference>
<feature type="compositionally biased region" description="Basic residues" evidence="1">
    <location>
        <begin position="291"/>
        <end position="302"/>
    </location>
</feature>
<dbReference type="GO" id="GO:0000398">
    <property type="term" value="P:mRNA splicing, via spliceosome"/>
    <property type="evidence" value="ECO:0007669"/>
    <property type="project" value="TreeGrafter"/>
</dbReference>
<dbReference type="GO" id="GO:0071014">
    <property type="term" value="C:post-mRNA release spliceosomal complex"/>
    <property type="evidence" value="ECO:0007669"/>
    <property type="project" value="TreeGrafter"/>
</dbReference>
<evidence type="ECO:0000259" key="3">
    <source>
        <dbReference type="Pfam" id="PF04677"/>
    </source>
</evidence>
<dbReference type="EMBL" id="JANBVO010000001">
    <property type="protein sequence ID" value="KAJ9157563.1"/>
    <property type="molecule type" value="Genomic_DNA"/>
</dbReference>
<dbReference type="PANTHER" id="PTHR12072:SF4">
    <property type="entry name" value="CWF19-LIKE PROTEIN 1"/>
    <property type="match status" value="1"/>
</dbReference>
<dbReference type="Pfam" id="PF04677">
    <property type="entry name" value="CwfJ_C_1"/>
    <property type="match status" value="1"/>
</dbReference>
<dbReference type="InterPro" id="IPR006767">
    <property type="entry name" value="Cwf19-like_C_dom-2"/>
</dbReference>
<gene>
    <name evidence="4" type="ORF">NKR23_g454</name>
</gene>
<dbReference type="AlphaFoldDB" id="A0AA38RSZ7"/>
<accession>A0AA38RSZ7</accession>
<comment type="caution">
    <text evidence="4">The sequence shown here is derived from an EMBL/GenBank/DDBJ whole genome shotgun (WGS) entry which is preliminary data.</text>
</comment>
<evidence type="ECO:0000313" key="4">
    <source>
        <dbReference type="EMBL" id="KAJ9157563.1"/>
    </source>
</evidence>
<feature type="region of interest" description="Disordered" evidence="1">
    <location>
        <begin position="249"/>
        <end position="306"/>
    </location>
</feature>
<keyword evidence="5" id="KW-1185">Reference proteome</keyword>
<dbReference type="PANTHER" id="PTHR12072">
    <property type="entry name" value="CWF19, CELL CYCLE CONTROL PROTEIN"/>
    <property type="match status" value="1"/>
</dbReference>
<evidence type="ECO:0000259" key="2">
    <source>
        <dbReference type="Pfam" id="PF04676"/>
    </source>
</evidence>
<evidence type="ECO:0000256" key="1">
    <source>
        <dbReference type="SAM" id="MobiDB-lite"/>
    </source>
</evidence>
<dbReference type="CDD" id="cd07380">
    <property type="entry name" value="MPP_CWF19_N"/>
    <property type="match status" value="1"/>
</dbReference>
<evidence type="ECO:0000313" key="5">
    <source>
        <dbReference type="Proteomes" id="UP001174694"/>
    </source>
</evidence>
<organism evidence="4 5">
    <name type="scientific">Pleurostoma richardsiae</name>
    <dbReference type="NCBI Taxonomy" id="41990"/>
    <lineage>
        <taxon>Eukaryota</taxon>
        <taxon>Fungi</taxon>
        <taxon>Dikarya</taxon>
        <taxon>Ascomycota</taxon>
        <taxon>Pezizomycotina</taxon>
        <taxon>Sordariomycetes</taxon>
        <taxon>Sordariomycetidae</taxon>
        <taxon>Calosphaeriales</taxon>
        <taxon>Pleurostomataceae</taxon>
        <taxon>Pleurostoma</taxon>
    </lineage>
</organism>
<reference evidence="4" key="1">
    <citation type="submission" date="2022-07" db="EMBL/GenBank/DDBJ databases">
        <title>Fungi with potential for degradation of polypropylene.</title>
        <authorList>
            <person name="Gostincar C."/>
        </authorList>
    </citation>
    <scope>NUCLEOTIDE SEQUENCE</scope>
    <source>
        <strain evidence="4">EXF-13308</strain>
    </source>
</reference>